<protein>
    <submittedName>
        <fullName evidence="1">Histidinol-phosphate/aromatic aminotransferase/cobyric acid decarboxylase-like protein</fullName>
    </submittedName>
</protein>
<evidence type="ECO:0000313" key="1">
    <source>
        <dbReference type="EMBL" id="MDR6412271.1"/>
    </source>
</evidence>
<accession>A0ABU1M089</accession>
<proteinExistence type="predicted"/>
<dbReference type="InterPro" id="IPR015422">
    <property type="entry name" value="PyrdxlP-dep_Trfase_small"/>
</dbReference>
<dbReference type="RefSeq" id="WP_310126107.1">
    <property type="nucleotide sequence ID" value="NZ_JAVDQV010000018.1"/>
</dbReference>
<dbReference type="Gene3D" id="3.90.1150.10">
    <property type="entry name" value="Aspartate Aminotransferase, domain 1"/>
    <property type="match status" value="1"/>
</dbReference>
<keyword evidence="2" id="KW-1185">Reference proteome</keyword>
<dbReference type="EMBL" id="JAVDRP010000017">
    <property type="protein sequence ID" value="MDR6412271.1"/>
    <property type="molecule type" value="Genomic_DNA"/>
</dbReference>
<comment type="caution">
    <text evidence="1">The sequence shown here is derived from an EMBL/GenBank/DDBJ whole genome shotgun (WGS) entry which is preliminary data.</text>
</comment>
<organism evidence="1 2">
    <name type="scientific">Paraburkholderia terricola</name>
    <dbReference type="NCBI Taxonomy" id="169427"/>
    <lineage>
        <taxon>Bacteria</taxon>
        <taxon>Pseudomonadati</taxon>
        <taxon>Pseudomonadota</taxon>
        <taxon>Betaproteobacteria</taxon>
        <taxon>Burkholderiales</taxon>
        <taxon>Burkholderiaceae</taxon>
        <taxon>Paraburkholderia</taxon>
    </lineage>
</organism>
<reference evidence="1 2" key="1">
    <citation type="submission" date="2023-07" db="EMBL/GenBank/DDBJ databases">
        <title>Sorghum-associated microbial communities from plants grown in Nebraska, USA.</title>
        <authorList>
            <person name="Schachtman D."/>
        </authorList>
    </citation>
    <scope>NUCLEOTIDE SEQUENCE [LARGE SCALE GENOMIC DNA]</scope>
    <source>
        <strain evidence="1 2">DS1316</strain>
    </source>
</reference>
<dbReference type="SUPFAM" id="SSF53383">
    <property type="entry name" value="PLP-dependent transferases"/>
    <property type="match status" value="1"/>
</dbReference>
<dbReference type="Proteomes" id="UP001264340">
    <property type="component" value="Unassembled WGS sequence"/>
</dbReference>
<sequence length="67" mass="7601">MADSDANFVMFGLFDDRHLIWSELLRRGILIRETGPHGYLRVSIGTATEMAAFRTALLTVMHTYASR</sequence>
<dbReference type="InterPro" id="IPR015424">
    <property type="entry name" value="PyrdxlP-dep_Trfase"/>
</dbReference>
<name>A0ABU1M089_9BURK</name>
<gene>
    <name evidence="1" type="ORF">J2804_005706</name>
</gene>
<evidence type="ECO:0000313" key="2">
    <source>
        <dbReference type="Proteomes" id="UP001264340"/>
    </source>
</evidence>